<dbReference type="Proteomes" id="UP000502248">
    <property type="component" value="Chromosome"/>
</dbReference>
<dbReference type="Pfam" id="PF00528">
    <property type="entry name" value="BPD_transp_1"/>
    <property type="match status" value="1"/>
</dbReference>
<keyword evidence="2 7" id="KW-0813">Transport</keyword>
<dbReference type="Gene3D" id="1.10.3720.10">
    <property type="entry name" value="MetI-like"/>
    <property type="match status" value="1"/>
</dbReference>
<dbReference type="RefSeq" id="WP_169280977.1">
    <property type="nucleotide sequence ID" value="NZ_CP051680.1"/>
</dbReference>
<feature type="transmembrane region" description="Helical" evidence="7">
    <location>
        <begin position="203"/>
        <end position="225"/>
    </location>
</feature>
<evidence type="ECO:0000313" key="10">
    <source>
        <dbReference type="Proteomes" id="UP000502248"/>
    </source>
</evidence>
<feature type="transmembrane region" description="Helical" evidence="7">
    <location>
        <begin position="157"/>
        <end position="182"/>
    </location>
</feature>
<accession>A0A7Z2ZLW0</accession>
<feature type="transmembrane region" description="Helical" evidence="7">
    <location>
        <begin position="73"/>
        <end position="95"/>
    </location>
</feature>
<dbReference type="SUPFAM" id="SSF161098">
    <property type="entry name" value="MetI-like"/>
    <property type="match status" value="1"/>
</dbReference>
<feature type="domain" description="ABC transmembrane type-1" evidence="8">
    <location>
        <begin position="70"/>
        <end position="284"/>
    </location>
</feature>
<dbReference type="InterPro" id="IPR051393">
    <property type="entry name" value="ABC_transporter_permease"/>
</dbReference>
<dbReference type="PANTHER" id="PTHR30193">
    <property type="entry name" value="ABC TRANSPORTER PERMEASE PROTEIN"/>
    <property type="match status" value="1"/>
</dbReference>
<evidence type="ECO:0000256" key="4">
    <source>
        <dbReference type="ARBA" id="ARBA00022692"/>
    </source>
</evidence>
<keyword evidence="4 7" id="KW-0812">Transmembrane</keyword>
<dbReference type="EMBL" id="CP051680">
    <property type="protein sequence ID" value="QJD84696.1"/>
    <property type="molecule type" value="Genomic_DNA"/>
</dbReference>
<dbReference type="InterPro" id="IPR035906">
    <property type="entry name" value="MetI-like_sf"/>
</dbReference>
<evidence type="ECO:0000259" key="8">
    <source>
        <dbReference type="PROSITE" id="PS50928"/>
    </source>
</evidence>
<dbReference type="AlphaFoldDB" id="A0A7Z2ZLW0"/>
<gene>
    <name evidence="9" type="ORF">HH215_16905</name>
</gene>
<dbReference type="GO" id="GO:0055085">
    <property type="term" value="P:transmembrane transport"/>
    <property type="evidence" value="ECO:0007669"/>
    <property type="project" value="InterPro"/>
</dbReference>
<reference evidence="9 10" key="1">
    <citation type="submission" date="2020-04" db="EMBL/GenBank/DDBJ databases">
        <title>Genome sequencing of novel species.</title>
        <authorList>
            <person name="Heo J."/>
            <person name="Kim S.-J."/>
            <person name="Kim J.-S."/>
            <person name="Hong S.-B."/>
            <person name="Kwon S.-W."/>
        </authorList>
    </citation>
    <scope>NUCLEOTIDE SEQUENCE [LARGE SCALE GENOMIC DNA]</scope>
    <source>
        <strain evidence="9 10">MFER-1</strain>
    </source>
</reference>
<name>A0A7Z2ZLW0_9BACL</name>
<comment type="subcellular location">
    <subcellularLocation>
        <location evidence="1 7">Cell membrane</location>
        <topology evidence="1 7">Multi-pass membrane protein</topology>
    </subcellularLocation>
</comment>
<dbReference type="InterPro" id="IPR000515">
    <property type="entry name" value="MetI-like"/>
</dbReference>
<sequence>MERLNARYGQIMLYLLPALLFYSVLLVYPVIKSFYLAAFKWNGFAGSAMTFVGFDNFRFIFEDATFWKSLQNVMTIMAGSILIQIPAGLFLALLLNGKWRGIRVVKAAFFMPVIMSATSISLLWKFILYPGDGLLDGFLTQLGMGNLIQAWLADPDIALFTVILICCWQGIGVVMIIFLSGLVAIPDAIKEAARIDGANRRQLLWYVTLPLIREVTAINVILLVIGTLKIFDNIYVLTNGGPLNATEVLGTYLYSEAFSNNRFGMASATAVVMFVIGFALTLIANRAMRREAYEG</sequence>
<feature type="transmembrane region" description="Helical" evidence="7">
    <location>
        <begin position="263"/>
        <end position="284"/>
    </location>
</feature>
<keyword evidence="6 7" id="KW-0472">Membrane</keyword>
<keyword evidence="10" id="KW-1185">Reference proteome</keyword>
<evidence type="ECO:0000256" key="5">
    <source>
        <dbReference type="ARBA" id="ARBA00022989"/>
    </source>
</evidence>
<dbReference type="PANTHER" id="PTHR30193:SF37">
    <property type="entry name" value="INNER MEMBRANE ABC TRANSPORTER PERMEASE PROTEIN YCJO"/>
    <property type="match status" value="1"/>
</dbReference>
<organism evidence="9 10">
    <name type="scientific">Cohnella herbarum</name>
    <dbReference type="NCBI Taxonomy" id="2728023"/>
    <lineage>
        <taxon>Bacteria</taxon>
        <taxon>Bacillati</taxon>
        <taxon>Bacillota</taxon>
        <taxon>Bacilli</taxon>
        <taxon>Bacillales</taxon>
        <taxon>Paenibacillaceae</taxon>
        <taxon>Cohnella</taxon>
    </lineage>
</organism>
<evidence type="ECO:0000256" key="1">
    <source>
        <dbReference type="ARBA" id="ARBA00004651"/>
    </source>
</evidence>
<dbReference type="GO" id="GO:0005886">
    <property type="term" value="C:plasma membrane"/>
    <property type="evidence" value="ECO:0007669"/>
    <property type="project" value="UniProtKB-SubCell"/>
</dbReference>
<evidence type="ECO:0000313" key="9">
    <source>
        <dbReference type="EMBL" id="QJD84696.1"/>
    </source>
</evidence>
<comment type="similarity">
    <text evidence="7">Belongs to the binding-protein-dependent transport system permease family.</text>
</comment>
<feature type="transmembrane region" description="Helical" evidence="7">
    <location>
        <begin position="12"/>
        <end position="31"/>
    </location>
</feature>
<keyword evidence="3" id="KW-1003">Cell membrane</keyword>
<dbReference type="CDD" id="cd06261">
    <property type="entry name" value="TM_PBP2"/>
    <property type="match status" value="1"/>
</dbReference>
<protein>
    <submittedName>
        <fullName evidence="9">Sugar ABC transporter permease</fullName>
    </submittedName>
</protein>
<evidence type="ECO:0000256" key="3">
    <source>
        <dbReference type="ARBA" id="ARBA00022475"/>
    </source>
</evidence>
<dbReference type="KEGG" id="cheb:HH215_16905"/>
<proteinExistence type="inferred from homology"/>
<evidence type="ECO:0000256" key="2">
    <source>
        <dbReference type="ARBA" id="ARBA00022448"/>
    </source>
</evidence>
<evidence type="ECO:0000256" key="7">
    <source>
        <dbReference type="RuleBase" id="RU363032"/>
    </source>
</evidence>
<dbReference type="PROSITE" id="PS50928">
    <property type="entry name" value="ABC_TM1"/>
    <property type="match status" value="1"/>
</dbReference>
<keyword evidence="5 7" id="KW-1133">Transmembrane helix</keyword>
<feature type="transmembrane region" description="Helical" evidence="7">
    <location>
        <begin position="107"/>
        <end position="127"/>
    </location>
</feature>
<evidence type="ECO:0000256" key="6">
    <source>
        <dbReference type="ARBA" id="ARBA00023136"/>
    </source>
</evidence>